<dbReference type="STRING" id="46914.JP75_05400"/>
<evidence type="ECO:0000313" key="2">
    <source>
        <dbReference type="EMBL" id="KFL32379.1"/>
    </source>
</evidence>
<dbReference type="EMBL" id="JQGC01000003">
    <property type="protein sequence ID" value="KFL32379.1"/>
    <property type="molecule type" value="Genomic_DNA"/>
</dbReference>
<feature type="chain" id="PRO_5001825927" description="DUF2259 domain-containing protein" evidence="1">
    <location>
        <begin position="25"/>
        <end position="242"/>
    </location>
</feature>
<accession>A0A087M676</accession>
<evidence type="ECO:0008006" key="4">
    <source>
        <dbReference type="Google" id="ProtNLM"/>
    </source>
</evidence>
<reference evidence="2 3" key="1">
    <citation type="submission" date="2014-08" db="EMBL/GenBank/DDBJ databases">
        <authorList>
            <person name="Hassan Y.I."/>
            <person name="Lepp D."/>
            <person name="Zhou T."/>
        </authorList>
    </citation>
    <scope>NUCLEOTIDE SEQUENCE [LARGE SCALE GENOMIC DNA]</scope>
    <source>
        <strain evidence="2 3">IFO13584</strain>
    </source>
</reference>
<sequence>MTSNLARIAQVFGLFALLTPPALAGDRALIDFIGFSPDAKYFAFEEFGIQDGSGFAYSNIFVVDLENDTWLDGTPIRMRSEDENRPLLQVRSEANSQAIKIIADKEIFVPAEIAVLIGDGAVDIDAQNLAFGLPGYERGTVQEERLLSLKTFPLKSSEDCDLWFDTPPQGFELTLAVGESSTIIHRDETLPKSRGCVLDYRLYAVVLPGLDAPRGRGVAIVSTYPGGFEGPDRRFLAVPLAF</sequence>
<evidence type="ECO:0000256" key="1">
    <source>
        <dbReference type="SAM" id="SignalP"/>
    </source>
</evidence>
<dbReference type="OrthoDB" id="65722at2"/>
<feature type="signal peptide" evidence="1">
    <location>
        <begin position="1"/>
        <end position="24"/>
    </location>
</feature>
<name>A0A087M676_9HYPH</name>
<organism evidence="2 3">
    <name type="scientific">Devosia riboflavina</name>
    <dbReference type="NCBI Taxonomy" id="46914"/>
    <lineage>
        <taxon>Bacteria</taxon>
        <taxon>Pseudomonadati</taxon>
        <taxon>Pseudomonadota</taxon>
        <taxon>Alphaproteobacteria</taxon>
        <taxon>Hyphomicrobiales</taxon>
        <taxon>Devosiaceae</taxon>
        <taxon>Devosia</taxon>
    </lineage>
</organism>
<keyword evidence="1" id="KW-0732">Signal</keyword>
<dbReference type="AlphaFoldDB" id="A0A087M676"/>
<dbReference type="Proteomes" id="UP000028981">
    <property type="component" value="Unassembled WGS sequence"/>
</dbReference>
<proteinExistence type="predicted"/>
<dbReference type="InterPro" id="IPR018725">
    <property type="entry name" value="DUF2259_secreted"/>
</dbReference>
<keyword evidence="3" id="KW-1185">Reference proteome</keyword>
<dbReference type="Pfam" id="PF10016">
    <property type="entry name" value="DUF2259"/>
    <property type="match status" value="1"/>
</dbReference>
<comment type="caution">
    <text evidence="2">The sequence shown here is derived from an EMBL/GenBank/DDBJ whole genome shotgun (WGS) entry which is preliminary data.</text>
</comment>
<dbReference type="RefSeq" id="WP_035080100.1">
    <property type="nucleotide sequence ID" value="NZ_JQGC01000003.1"/>
</dbReference>
<protein>
    <recommendedName>
        <fullName evidence="4">DUF2259 domain-containing protein</fullName>
    </recommendedName>
</protein>
<evidence type="ECO:0000313" key="3">
    <source>
        <dbReference type="Proteomes" id="UP000028981"/>
    </source>
</evidence>
<gene>
    <name evidence="2" type="ORF">JP75_05400</name>
</gene>